<name>A0A151I0Y2_9HYME</name>
<keyword evidence="1" id="KW-0812">Transmembrane</keyword>
<gene>
    <name evidence="2" type="ORF">ALC53_09902</name>
</gene>
<sequence>MNLTLTVPPPGTCFAFSLDPTFGFALSLKSSFTVSIFLSPPPGSTFLSPPLGAYFSFFAAIFGCALLKSSFLFSIFTLPPPGL</sequence>
<dbReference type="EMBL" id="KQ976593">
    <property type="protein sequence ID" value="KYM79679.1"/>
    <property type="molecule type" value="Genomic_DNA"/>
</dbReference>
<keyword evidence="1" id="KW-1133">Transmembrane helix</keyword>
<dbReference type="AlphaFoldDB" id="A0A151I0Y2"/>
<keyword evidence="1" id="KW-0472">Membrane</keyword>
<reference evidence="2 3" key="1">
    <citation type="submission" date="2015-09" db="EMBL/GenBank/DDBJ databases">
        <title>Atta colombica WGS genome.</title>
        <authorList>
            <person name="Nygaard S."/>
            <person name="Hu H."/>
            <person name="Boomsma J."/>
            <person name="Zhang G."/>
        </authorList>
    </citation>
    <scope>NUCLEOTIDE SEQUENCE [LARGE SCALE GENOMIC DNA]</scope>
    <source>
        <strain evidence="2">Treedump-2</strain>
        <tissue evidence="2">Whole body</tissue>
    </source>
</reference>
<evidence type="ECO:0000313" key="2">
    <source>
        <dbReference type="EMBL" id="KYM79679.1"/>
    </source>
</evidence>
<organism evidence="2 3">
    <name type="scientific">Atta colombica</name>
    <dbReference type="NCBI Taxonomy" id="520822"/>
    <lineage>
        <taxon>Eukaryota</taxon>
        <taxon>Metazoa</taxon>
        <taxon>Ecdysozoa</taxon>
        <taxon>Arthropoda</taxon>
        <taxon>Hexapoda</taxon>
        <taxon>Insecta</taxon>
        <taxon>Pterygota</taxon>
        <taxon>Neoptera</taxon>
        <taxon>Endopterygota</taxon>
        <taxon>Hymenoptera</taxon>
        <taxon>Apocrita</taxon>
        <taxon>Aculeata</taxon>
        <taxon>Formicoidea</taxon>
        <taxon>Formicidae</taxon>
        <taxon>Myrmicinae</taxon>
        <taxon>Atta</taxon>
    </lineage>
</organism>
<evidence type="ECO:0000256" key="1">
    <source>
        <dbReference type="SAM" id="Phobius"/>
    </source>
</evidence>
<dbReference type="Proteomes" id="UP000078540">
    <property type="component" value="Unassembled WGS sequence"/>
</dbReference>
<feature type="transmembrane region" description="Helical" evidence="1">
    <location>
        <begin position="51"/>
        <end position="76"/>
    </location>
</feature>
<evidence type="ECO:0000313" key="3">
    <source>
        <dbReference type="Proteomes" id="UP000078540"/>
    </source>
</evidence>
<proteinExistence type="predicted"/>
<protein>
    <submittedName>
        <fullName evidence="2">Uncharacterized protein</fullName>
    </submittedName>
</protein>
<accession>A0A151I0Y2</accession>
<keyword evidence="3" id="KW-1185">Reference proteome</keyword>